<evidence type="ECO:0000259" key="5">
    <source>
        <dbReference type="Pfam" id="PF00149"/>
    </source>
</evidence>
<dbReference type="CDD" id="cd00839">
    <property type="entry name" value="MPP_PAPs"/>
    <property type="match status" value="1"/>
</dbReference>
<evidence type="ECO:0000313" key="9">
    <source>
        <dbReference type="EMBL" id="CAH0520356.1"/>
    </source>
</evidence>
<dbReference type="SUPFAM" id="SSF56300">
    <property type="entry name" value="Metallo-dependent phosphatases"/>
    <property type="match status" value="1"/>
</dbReference>
<dbReference type="Proteomes" id="UP001160483">
    <property type="component" value="Unassembled WGS sequence"/>
</dbReference>
<evidence type="ECO:0000313" key="11">
    <source>
        <dbReference type="Proteomes" id="UP001160483"/>
    </source>
</evidence>
<dbReference type="EMBL" id="CAKKTJ010000178">
    <property type="protein sequence ID" value="CAH0477563.1"/>
    <property type="molecule type" value="Genomic_DNA"/>
</dbReference>
<evidence type="ECO:0000256" key="2">
    <source>
        <dbReference type="ARBA" id="ARBA00022801"/>
    </source>
</evidence>
<dbReference type="AlphaFoldDB" id="A0AAU9KW94"/>
<dbReference type="PANTHER" id="PTHR22953">
    <property type="entry name" value="ACID PHOSPHATASE RELATED"/>
    <property type="match status" value="1"/>
</dbReference>
<dbReference type="InterPro" id="IPR041792">
    <property type="entry name" value="MPP_PAP"/>
</dbReference>
<feature type="chain" id="PRO_5043091577" description="Purple acid phosphatase" evidence="4">
    <location>
        <begin position="19"/>
        <end position="514"/>
    </location>
</feature>
<accession>A0AAU9KW94</accession>
<keyword evidence="1 4" id="KW-0732">Signal</keyword>
<evidence type="ECO:0000259" key="7">
    <source>
        <dbReference type="Pfam" id="PF16656"/>
    </source>
</evidence>
<keyword evidence="2 4" id="KW-0378">Hydrolase</keyword>
<reference evidence="8 10" key="1">
    <citation type="submission" date="2021-11" db="EMBL/GenBank/DDBJ databases">
        <authorList>
            <person name="Islam A."/>
            <person name="Islam S."/>
            <person name="Flora M.S."/>
            <person name="Rahman M."/>
            <person name="Ziaur R.M."/>
            <person name="Epstein J.H."/>
            <person name="Hassan M."/>
            <person name="Klassen M."/>
            <person name="Woodard K."/>
            <person name="Webb A."/>
            <person name="Webby R.J."/>
            <person name="El Zowalaty M.E."/>
        </authorList>
    </citation>
    <scope>NUCLEOTIDE SEQUENCE</scope>
    <source>
        <strain evidence="9">Pbs1</strain>
        <strain evidence="8">Pbs3</strain>
    </source>
</reference>
<proteinExistence type="inferred from homology"/>
<dbReference type="InterPro" id="IPR004843">
    <property type="entry name" value="Calcineurin-like_PHP"/>
</dbReference>
<dbReference type="InterPro" id="IPR025733">
    <property type="entry name" value="PAPs_C"/>
</dbReference>
<keyword evidence="10" id="KW-1185">Reference proteome</keyword>
<sequence>MCGQSLWSIALTALVVKANVIVDDSTCHRNKAQHICEPVDLCEHNYNFGDVNSDQSCRVKRGVNFYPQQIHLAFAGKKVGTAMTVSWATFEEVTDSSVWVGKSNDTLELVDTPVSSLSYYHDKEYNLFHHHATVTGLKPHTKYFYKVGSSSDNEYTSDVSTFVTAHPATKDSSSSMLIYGDLGDGKNSANTIANINKLTSDDIDLVYHLGDISYADSAFKRLKQAAGFFYEEVYNKWMNMLMPLMSRVPYMVLVGNHEAECYSPKCQISRQKRQALGNYTAYNTRFKMPCEESGGTLNMWYSFDHGPIHFASLSSETDYPAAPTNEYTKRVKNGNFGDQLKWIEADLEKANANRAKVPWVFVGMHRPVYSVFNSVPNGEPDGETANIQRAFETLLLKYKVDVVLTGHKHYYERELPLAKNKAVMDGVSDDYKLYNNPRAPVHIITGGAGQVEGLSKAPNNAASLNAASEYEHFGYLMLNATRTTLSWKYIRSSDQSIADAFVICKNDTLAANLE</sequence>
<dbReference type="InterPro" id="IPR029052">
    <property type="entry name" value="Metallo-depent_PP-like"/>
</dbReference>
<dbReference type="GO" id="GO:0003993">
    <property type="term" value="F:acid phosphatase activity"/>
    <property type="evidence" value="ECO:0007669"/>
    <property type="project" value="UniProtKB-EC"/>
</dbReference>
<feature type="signal peptide" evidence="4">
    <location>
        <begin position="1"/>
        <end position="18"/>
    </location>
</feature>
<dbReference type="Pfam" id="PF16656">
    <property type="entry name" value="Pur_ac_phosph_N"/>
    <property type="match status" value="1"/>
</dbReference>
<comment type="similarity">
    <text evidence="4">Belongs to the metallophosphoesterase superfamily. Purple acid phosphatase family.</text>
</comment>
<gene>
    <name evidence="9" type="ORF">PBS001_LOCUS6840</name>
    <name evidence="8" type="ORF">PBS003_LOCUS4306</name>
</gene>
<feature type="domain" description="Purple acid phosphatase N-terminal" evidence="7">
    <location>
        <begin position="67"/>
        <end position="164"/>
    </location>
</feature>
<dbReference type="EC" id="3.1.3.2" evidence="4"/>
<dbReference type="Gene3D" id="2.60.40.380">
    <property type="entry name" value="Purple acid phosphatase-like, N-terminal"/>
    <property type="match status" value="1"/>
</dbReference>
<feature type="domain" description="Calcineurin-like phosphoesterase" evidence="5">
    <location>
        <begin position="177"/>
        <end position="411"/>
    </location>
</feature>
<evidence type="ECO:0000256" key="1">
    <source>
        <dbReference type="ARBA" id="ARBA00022729"/>
    </source>
</evidence>
<evidence type="ECO:0000259" key="6">
    <source>
        <dbReference type="Pfam" id="PF14008"/>
    </source>
</evidence>
<protein>
    <recommendedName>
        <fullName evidence="4">Purple acid phosphatase</fullName>
        <ecNumber evidence="4">3.1.3.2</ecNumber>
    </recommendedName>
</protein>
<dbReference type="GO" id="GO:0046872">
    <property type="term" value="F:metal ion binding"/>
    <property type="evidence" value="ECO:0007669"/>
    <property type="project" value="InterPro"/>
</dbReference>
<evidence type="ECO:0000256" key="4">
    <source>
        <dbReference type="RuleBase" id="RU361203"/>
    </source>
</evidence>
<dbReference type="Gene3D" id="3.60.21.10">
    <property type="match status" value="1"/>
</dbReference>
<feature type="domain" description="Purple acid phosphatase C-terminal" evidence="6">
    <location>
        <begin position="439"/>
        <end position="499"/>
    </location>
</feature>
<dbReference type="Pfam" id="PF00149">
    <property type="entry name" value="Metallophos"/>
    <property type="match status" value="1"/>
</dbReference>
<dbReference type="InterPro" id="IPR008963">
    <property type="entry name" value="Purple_acid_Pase-like_N"/>
</dbReference>
<dbReference type="PANTHER" id="PTHR22953:SF153">
    <property type="entry name" value="PURPLE ACID PHOSPHATASE"/>
    <property type="match status" value="1"/>
</dbReference>
<keyword evidence="3" id="KW-0325">Glycoprotein</keyword>
<dbReference type="Pfam" id="PF14008">
    <property type="entry name" value="Metallophos_C"/>
    <property type="match status" value="1"/>
</dbReference>
<dbReference type="InterPro" id="IPR039331">
    <property type="entry name" value="PAPs-like"/>
</dbReference>
<name>A0AAU9KW94_9STRA</name>
<dbReference type="EMBL" id="CAKLCB010000351">
    <property type="protein sequence ID" value="CAH0520356.1"/>
    <property type="molecule type" value="Genomic_DNA"/>
</dbReference>
<evidence type="ECO:0000256" key="3">
    <source>
        <dbReference type="ARBA" id="ARBA00023180"/>
    </source>
</evidence>
<dbReference type="Proteomes" id="UP001158986">
    <property type="component" value="Unassembled WGS sequence"/>
</dbReference>
<comment type="caution">
    <text evidence="8">The sequence shown here is derived from an EMBL/GenBank/DDBJ whole genome shotgun (WGS) entry which is preliminary data.</text>
</comment>
<evidence type="ECO:0000313" key="10">
    <source>
        <dbReference type="Proteomes" id="UP001158986"/>
    </source>
</evidence>
<evidence type="ECO:0000313" key="8">
    <source>
        <dbReference type="EMBL" id="CAH0477563.1"/>
    </source>
</evidence>
<dbReference type="InterPro" id="IPR015914">
    <property type="entry name" value="PAPs_N"/>
</dbReference>
<dbReference type="SUPFAM" id="SSF49363">
    <property type="entry name" value="Purple acid phosphatase, N-terminal domain"/>
    <property type="match status" value="1"/>
</dbReference>
<organism evidence="8 11">
    <name type="scientific">Peronospora belbahrii</name>
    <dbReference type="NCBI Taxonomy" id="622444"/>
    <lineage>
        <taxon>Eukaryota</taxon>
        <taxon>Sar</taxon>
        <taxon>Stramenopiles</taxon>
        <taxon>Oomycota</taxon>
        <taxon>Peronosporomycetes</taxon>
        <taxon>Peronosporales</taxon>
        <taxon>Peronosporaceae</taxon>
        <taxon>Peronospora</taxon>
    </lineage>
</organism>
<comment type="catalytic activity">
    <reaction evidence="4">
        <text>a phosphate monoester + H2O = an alcohol + phosphate</text>
        <dbReference type="Rhea" id="RHEA:15017"/>
        <dbReference type="ChEBI" id="CHEBI:15377"/>
        <dbReference type="ChEBI" id="CHEBI:30879"/>
        <dbReference type="ChEBI" id="CHEBI:43474"/>
        <dbReference type="ChEBI" id="CHEBI:67140"/>
        <dbReference type="EC" id="3.1.3.2"/>
    </reaction>
</comment>